<dbReference type="PIRSF" id="PIRSF001589">
    <property type="entry name" value="Asn_synthetase_glu-h"/>
    <property type="match status" value="1"/>
</dbReference>
<dbReference type="SUPFAM" id="SSF52402">
    <property type="entry name" value="Adenine nucleotide alpha hydrolases-like"/>
    <property type="match status" value="1"/>
</dbReference>
<dbReference type="EMBL" id="MAOI01000121">
    <property type="protein sequence ID" value="OJD73995.1"/>
    <property type="molecule type" value="Genomic_DNA"/>
</dbReference>
<dbReference type="Gene3D" id="3.60.20.10">
    <property type="entry name" value="Glutamine Phosphoribosylpyrophosphate, subunit 1, domain 1"/>
    <property type="match status" value="1"/>
</dbReference>
<dbReference type="GO" id="GO:0006529">
    <property type="term" value="P:asparagine biosynthetic process"/>
    <property type="evidence" value="ECO:0007669"/>
    <property type="project" value="UniProtKB-KW"/>
</dbReference>
<dbReference type="EC" id="6.3.5.4" evidence="3"/>
<dbReference type="SUPFAM" id="SSF56235">
    <property type="entry name" value="N-terminal nucleophile aminohydrolases (Ntn hydrolases)"/>
    <property type="match status" value="1"/>
</dbReference>
<feature type="domain" description="Glutamine amidotransferase type-2" evidence="9">
    <location>
        <begin position="5"/>
        <end position="208"/>
    </location>
</feature>
<evidence type="ECO:0000256" key="2">
    <source>
        <dbReference type="ARBA" id="ARBA00005752"/>
    </source>
</evidence>
<dbReference type="InterPro" id="IPR014729">
    <property type="entry name" value="Rossmann-like_a/b/a_fold"/>
</dbReference>
<organism evidence="10 11">
    <name type="scientific">Bacillus paramycoides</name>
    <dbReference type="NCBI Taxonomy" id="2026194"/>
    <lineage>
        <taxon>Bacteria</taxon>
        <taxon>Bacillati</taxon>
        <taxon>Bacillota</taxon>
        <taxon>Bacilli</taxon>
        <taxon>Bacillales</taxon>
        <taxon>Bacillaceae</taxon>
        <taxon>Bacillus</taxon>
        <taxon>Bacillus cereus group</taxon>
    </lineage>
</organism>
<dbReference type="PANTHER" id="PTHR43284">
    <property type="entry name" value="ASPARAGINE SYNTHETASE (GLUTAMINE-HYDROLYZING)"/>
    <property type="match status" value="1"/>
</dbReference>
<dbReference type="GO" id="GO:0005524">
    <property type="term" value="F:ATP binding"/>
    <property type="evidence" value="ECO:0007669"/>
    <property type="project" value="UniProtKB-KW"/>
</dbReference>
<reference evidence="10 11" key="1">
    <citation type="submission" date="2016-06" db="EMBL/GenBank/DDBJ databases">
        <title>First insights into the genetic diversity and population structure of in the Bacillus cereus group bacteria from diverse marine environments.</title>
        <authorList>
            <person name="Liu Y."/>
            <person name="Lai Q."/>
            <person name="Shao Z."/>
        </authorList>
    </citation>
    <scope>NUCLEOTIDE SEQUENCE [LARGE SCALE GENOMIC DNA]</scope>
    <source>
        <strain evidence="10 11">NH24A2</strain>
    </source>
</reference>
<feature type="binding site" evidence="8">
    <location>
        <position position="95"/>
    </location>
    <ligand>
        <name>L-glutamine</name>
        <dbReference type="ChEBI" id="CHEBI:58359"/>
    </ligand>
</feature>
<keyword evidence="6" id="KW-0028">Amino-acid biosynthesis</keyword>
<dbReference type="AlphaFoldDB" id="A0A1J9UXJ9"/>
<evidence type="ECO:0000256" key="6">
    <source>
        <dbReference type="ARBA" id="ARBA00022888"/>
    </source>
</evidence>
<dbReference type="CDD" id="cd01991">
    <property type="entry name" value="Asn_synthase_B_C"/>
    <property type="match status" value="1"/>
</dbReference>
<evidence type="ECO:0000256" key="5">
    <source>
        <dbReference type="ARBA" id="ARBA00022840"/>
    </source>
</evidence>
<dbReference type="PANTHER" id="PTHR43284:SF1">
    <property type="entry name" value="ASPARAGINE SYNTHETASE"/>
    <property type="match status" value="1"/>
</dbReference>
<dbReference type="PROSITE" id="PS51278">
    <property type="entry name" value="GATASE_TYPE_2"/>
    <property type="match status" value="1"/>
</dbReference>
<keyword evidence="4 8" id="KW-0547">Nucleotide-binding</keyword>
<dbReference type="RefSeq" id="WP_071720509.1">
    <property type="nucleotide sequence ID" value="NZ_CBCSHB010000009.1"/>
</dbReference>
<name>A0A1J9UXJ9_9BACI</name>
<proteinExistence type="inferred from homology"/>
<comment type="pathway">
    <text evidence="1">Amino-acid biosynthesis; L-asparagine biosynthesis; L-asparagine from L-aspartate (L-Gln route): step 1/1.</text>
</comment>
<evidence type="ECO:0000256" key="8">
    <source>
        <dbReference type="PIRSR" id="PIRSR001589-2"/>
    </source>
</evidence>
<dbReference type="InterPro" id="IPR006426">
    <property type="entry name" value="Asn_synth_AEB"/>
</dbReference>
<evidence type="ECO:0000313" key="11">
    <source>
        <dbReference type="Proteomes" id="UP000182788"/>
    </source>
</evidence>
<evidence type="ECO:0000256" key="4">
    <source>
        <dbReference type="ARBA" id="ARBA00022741"/>
    </source>
</evidence>
<evidence type="ECO:0000256" key="1">
    <source>
        <dbReference type="ARBA" id="ARBA00005187"/>
    </source>
</evidence>
<dbReference type="InterPro" id="IPR051786">
    <property type="entry name" value="ASN_synthetase/amidase"/>
</dbReference>
<comment type="catalytic activity">
    <reaction evidence="7">
        <text>L-aspartate + L-glutamine + ATP + H2O = L-asparagine + L-glutamate + AMP + diphosphate + H(+)</text>
        <dbReference type="Rhea" id="RHEA:12228"/>
        <dbReference type="ChEBI" id="CHEBI:15377"/>
        <dbReference type="ChEBI" id="CHEBI:15378"/>
        <dbReference type="ChEBI" id="CHEBI:29985"/>
        <dbReference type="ChEBI" id="CHEBI:29991"/>
        <dbReference type="ChEBI" id="CHEBI:30616"/>
        <dbReference type="ChEBI" id="CHEBI:33019"/>
        <dbReference type="ChEBI" id="CHEBI:58048"/>
        <dbReference type="ChEBI" id="CHEBI:58359"/>
        <dbReference type="ChEBI" id="CHEBI:456215"/>
        <dbReference type="EC" id="6.3.5.4"/>
    </reaction>
</comment>
<evidence type="ECO:0000259" key="9">
    <source>
        <dbReference type="PROSITE" id="PS51278"/>
    </source>
</evidence>
<dbReference type="GeneID" id="87594554"/>
<sequence length="596" mass="70107">MGAICGVYNQNLVPLNPEELNRMSMKMNHYKEKTEYSFRRGPIGLIEINLNVLLEKRKDNKIINFEEYYIVADCRIDNKKNLIRELEIIDSQISDPELILLSYMKWKERCVHYLIGDFTFTIWNSKENVLFCARDHLGMRPLFYKLKKNSFLFATDIRAIHNTFGITNWDTDYLADFLYKKGMPNDFDTPYPEVKQLPKGSYAIITPTKVSICRYWKLDYKKKIIYKDDMAYVEHFTEIFKEAVYQRMRGNGAVSIFMSGGLDSTSIYAQAKKLQHPNTISTISCVFDEYKEADERNYITAMLEMYKENNYHFLVSDNYWILKNFPNYAPEMDEPNRNALSYGMVYNSYLMAKKNGAKIALTGYAGDQVFGYNPYYITSYLRRLQFGDFINEAKLLSKQNNDTLLWTVKNYVLKTFKQQHEPPTILLPNIHNMCQERFQERNQIKDPGIRAHYDYIDQSQNLYLRRLVSESLGIEERHPFLDVRLVEFLFSIPLEQKIKNAETKVLLRKSMKNLLPSTILNQSGKASTNMLLFQGLRNEWKQLQPKLKSPILADLGLIDGSKFLDKITRYRHGELTRGMEYLSALQLELWLQEHTK</sequence>
<evidence type="ECO:0000313" key="10">
    <source>
        <dbReference type="EMBL" id="OJD73995.1"/>
    </source>
</evidence>
<accession>A0A1J9UXJ9</accession>
<gene>
    <name evidence="10" type="ORF">BAU28_18460</name>
</gene>
<comment type="similarity">
    <text evidence="2">Belongs to the asparagine synthetase family.</text>
</comment>
<dbReference type="Gene3D" id="3.40.50.620">
    <property type="entry name" value="HUPs"/>
    <property type="match status" value="1"/>
</dbReference>
<dbReference type="InterPro" id="IPR029055">
    <property type="entry name" value="Ntn_hydrolases_N"/>
</dbReference>
<dbReference type="GO" id="GO:0004066">
    <property type="term" value="F:asparagine synthase (glutamine-hydrolyzing) activity"/>
    <property type="evidence" value="ECO:0007669"/>
    <property type="project" value="UniProtKB-EC"/>
</dbReference>
<dbReference type="InterPro" id="IPR001962">
    <property type="entry name" value="Asn_synthase"/>
</dbReference>
<dbReference type="Pfam" id="PF13537">
    <property type="entry name" value="GATase_7"/>
    <property type="match status" value="1"/>
</dbReference>
<dbReference type="Pfam" id="PF00733">
    <property type="entry name" value="Asn_synthase"/>
    <property type="match status" value="1"/>
</dbReference>
<dbReference type="InterPro" id="IPR017932">
    <property type="entry name" value="GATase_2_dom"/>
</dbReference>
<keyword evidence="5 8" id="KW-0067">ATP-binding</keyword>
<keyword evidence="6" id="KW-0061">Asparagine biosynthesis</keyword>
<protein>
    <recommendedName>
        <fullName evidence="3">asparagine synthase (glutamine-hydrolyzing)</fullName>
        <ecNumber evidence="3">6.3.5.4</ecNumber>
    </recommendedName>
</protein>
<dbReference type="Proteomes" id="UP000182788">
    <property type="component" value="Unassembled WGS sequence"/>
</dbReference>
<evidence type="ECO:0000256" key="3">
    <source>
        <dbReference type="ARBA" id="ARBA00012737"/>
    </source>
</evidence>
<evidence type="ECO:0000256" key="7">
    <source>
        <dbReference type="ARBA" id="ARBA00048741"/>
    </source>
</evidence>
<comment type="caution">
    <text evidence="10">The sequence shown here is derived from an EMBL/GenBank/DDBJ whole genome shotgun (WGS) entry which is preliminary data.</text>
</comment>